<dbReference type="GO" id="GO:0003924">
    <property type="term" value="F:GTPase activity"/>
    <property type="evidence" value="ECO:0007669"/>
    <property type="project" value="UniProtKB-UniRule"/>
</dbReference>
<name>A0A9D1T5K2_9FIRM</name>
<dbReference type="Pfam" id="PF02978">
    <property type="entry name" value="SRP_SPB"/>
    <property type="match status" value="1"/>
</dbReference>
<evidence type="ECO:0000313" key="13">
    <source>
        <dbReference type="Proteomes" id="UP000886723"/>
    </source>
</evidence>
<dbReference type="SMART" id="SM00963">
    <property type="entry name" value="SRP54_N"/>
    <property type="match status" value="1"/>
</dbReference>
<dbReference type="Gene3D" id="1.10.260.30">
    <property type="entry name" value="Signal recognition particle, SRP54 subunit, M-domain"/>
    <property type="match status" value="1"/>
</dbReference>
<dbReference type="FunFam" id="3.40.50.300:FF:000022">
    <property type="entry name" value="Signal recognition particle 54 kDa subunit"/>
    <property type="match status" value="1"/>
</dbReference>
<keyword evidence="10" id="KW-0175">Coiled coil</keyword>
<comment type="subcellular location">
    <subcellularLocation>
        <location evidence="9">Cytoplasm</location>
    </subcellularLocation>
    <text evidence="9">The SRP-RNC complex is targeted to the cytoplasmic membrane.</text>
</comment>
<gene>
    <name evidence="9 12" type="primary">ffh</name>
    <name evidence="12" type="ORF">IAA63_01820</name>
</gene>
<keyword evidence="3 9" id="KW-0378">Hydrolase</keyword>
<organism evidence="12 13">
    <name type="scientific">Candidatus Pullilachnospira stercoravium</name>
    <dbReference type="NCBI Taxonomy" id="2840913"/>
    <lineage>
        <taxon>Bacteria</taxon>
        <taxon>Bacillati</taxon>
        <taxon>Bacillota</taxon>
        <taxon>Clostridia</taxon>
        <taxon>Lachnospirales</taxon>
        <taxon>Lachnospiraceae</taxon>
        <taxon>Lachnospiraceae incertae sedis</taxon>
        <taxon>Candidatus Pullilachnospira</taxon>
    </lineage>
</organism>
<dbReference type="InterPro" id="IPR036891">
    <property type="entry name" value="Signal_recog_part_SRP54_M_sf"/>
</dbReference>
<evidence type="ECO:0000256" key="3">
    <source>
        <dbReference type="ARBA" id="ARBA00022801"/>
    </source>
</evidence>
<sequence>MAFESLTEKLQNVFKNLRSKGRLTEADVKTALKEVKMALLEADVSFKVVKQFTKSVQERAIGQDVMNGLNPGQMVIKIVNDELVALMGSETTEIALRPGNEVTVIMMAGLQGAGKTTTTAKLAGKLKSKGRKPLLVACDIYRPAAITQLQINGEKQGVEVFSMGDKNSPVNIAKAAIEHAKNNGFNVVILDTAGRLHVDEDMMRELQEIKENVRVDQTILVVDAMTGQDAVNVSETFNEKVGIDGVILTKLDGDTRGGAALSIKAISGKPILYVGMGEKLSDLEQFYPDRMASRILGMGDVMSLIEKAQQNIDETKAREMEQKLKKATFGFDDYLESMNQMKNMGGISSVLNMLPGLGGKMKDIEGMIDEKDLARKEAIILSMTPRERSNPELLNPSRKKRIAQGAGVDIAEVNRMVKQFEQTRKMMKQMPGLMGKGKKGGRMGGFKLPF</sequence>
<evidence type="ECO:0000256" key="8">
    <source>
        <dbReference type="ARBA" id="ARBA00048027"/>
    </source>
</evidence>
<comment type="caution">
    <text evidence="12">The sequence shown here is derived from an EMBL/GenBank/DDBJ whole genome shotgun (WGS) entry which is preliminary data.</text>
</comment>
<dbReference type="HAMAP" id="MF_00306">
    <property type="entry name" value="SRP54"/>
    <property type="match status" value="1"/>
</dbReference>
<dbReference type="GO" id="GO:0005525">
    <property type="term" value="F:GTP binding"/>
    <property type="evidence" value="ECO:0007669"/>
    <property type="project" value="UniProtKB-UniRule"/>
</dbReference>
<evidence type="ECO:0000256" key="5">
    <source>
        <dbReference type="ARBA" id="ARBA00023134"/>
    </source>
</evidence>
<comment type="function">
    <text evidence="9">Involved in targeting and insertion of nascent membrane proteins into the cytoplasmic membrane. Binds to the hydrophobic signal sequence of the ribosome-nascent chain (RNC) as it emerges from the ribosomes. The SRP-RNC complex is then targeted to the cytoplasmic membrane where it interacts with the SRP receptor FtsY.</text>
</comment>
<evidence type="ECO:0000256" key="1">
    <source>
        <dbReference type="ARBA" id="ARBA00005450"/>
    </source>
</evidence>
<protein>
    <recommendedName>
        <fullName evidence="9">Signal recognition particle protein</fullName>
        <ecNumber evidence="9">3.6.5.4</ecNumber>
    </recommendedName>
    <alternativeName>
        <fullName evidence="9">Fifty-four homolog</fullName>
    </alternativeName>
</protein>
<reference evidence="12" key="2">
    <citation type="journal article" date="2021" name="PeerJ">
        <title>Extensive microbial diversity within the chicken gut microbiome revealed by metagenomics and culture.</title>
        <authorList>
            <person name="Gilroy R."/>
            <person name="Ravi A."/>
            <person name="Getino M."/>
            <person name="Pursley I."/>
            <person name="Horton D.L."/>
            <person name="Alikhan N.F."/>
            <person name="Baker D."/>
            <person name="Gharbi K."/>
            <person name="Hall N."/>
            <person name="Watson M."/>
            <person name="Adriaenssens E.M."/>
            <person name="Foster-Nyarko E."/>
            <person name="Jarju S."/>
            <person name="Secka A."/>
            <person name="Antonio M."/>
            <person name="Oren A."/>
            <person name="Chaudhuri R.R."/>
            <person name="La Ragione R."/>
            <person name="Hildebrand F."/>
            <person name="Pallen M.J."/>
        </authorList>
    </citation>
    <scope>NUCLEOTIDE SEQUENCE</scope>
    <source>
        <strain evidence="12">ChiBcec2-4451</strain>
    </source>
</reference>
<dbReference type="GO" id="GO:0006614">
    <property type="term" value="P:SRP-dependent cotranslational protein targeting to membrane"/>
    <property type="evidence" value="ECO:0007669"/>
    <property type="project" value="InterPro"/>
</dbReference>
<dbReference type="Pfam" id="PF02881">
    <property type="entry name" value="SRP54_N"/>
    <property type="match status" value="1"/>
</dbReference>
<dbReference type="CDD" id="cd18539">
    <property type="entry name" value="SRP_G"/>
    <property type="match status" value="1"/>
</dbReference>
<dbReference type="GO" id="GO:0048500">
    <property type="term" value="C:signal recognition particle"/>
    <property type="evidence" value="ECO:0007669"/>
    <property type="project" value="UniProtKB-UniRule"/>
</dbReference>
<accession>A0A9D1T5K2</accession>
<dbReference type="AlphaFoldDB" id="A0A9D1T5K2"/>
<keyword evidence="2 9" id="KW-0547">Nucleotide-binding</keyword>
<dbReference type="EMBL" id="DVON01000036">
    <property type="protein sequence ID" value="HIV11864.1"/>
    <property type="molecule type" value="Genomic_DNA"/>
</dbReference>
<comment type="subunit">
    <text evidence="9">Part of the signal recognition particle protein translocation system, which is composed of SRP and FtsY.</text>
</comment>
<keyword evidence="6 9" id="KW-0733">Signal recognition particle</keyword>
<dbReference type="Pfam" id="PF00448">
    <property type="entry name" value="SRP54"/>
    <property type="match status" value="1"/>
</dbReference>
<dbReference type="EC" id="3.6.5.4" evidence="9"/>
<comment type="similarity">
    <text evidence="1 9">Belongs to the GTP-binding SRP family. SRP54 subfamily.</text>
</comment>
<dbReference type="NCBIfam" id="TIGR00959">
    <property type="entry name" value="ffh"/>
    <property type="match status" value="1"/>
</dbReference>
<evidence type="ECO:0000256" key="2">
    <source>
        <dbReference type="ARBA" id="ARBA00022741"/>
    </source>
</evidence>
<dbReference type="InterPro" id="IPR022941">
    <property type="entry name" value="SRP54"/>
</dbReference>
<dbReference type="Gene3D" id="3.40.50.300">
    <property type="entry name" value="P-loop containing nucleotide triphosphate hydrolases"/>
    <property type="match status" value="1"/>
</dbReference>
<keyword evidence="4 9" id="KW-0694">RNA-binding</keyword>
<dbReference type="InterPro" id="IPR027417">
    <property type="entry name" value="P-loop_NTPase"/>
</dbReference>
<dbReference type="PANTHER" id="PTHR11564:SF5">
    <property type="entry name" value="SIGNAL RECOGNITION PARTICLE SUBUNIT SRP54"/>
    <property type="match status" value="1"/>
</dbReference>
<evidence type="ECO:0000256" key="7">
    <source>
        <dbReference type="ARBA" id="ARBA00023274"/>
    </source>
</evidence>
<reference evidence="12" key="1">
    <citation type="submission" date="2020-10" db="EMBL/GenBank/DDBJ databases">
        <authorList>
            <person name="Gilroy R."/>
        </authorList>
    </citation>
    <scope>NUCLEOTIDE SEQUENCE</scope>
    <source>
        <strain evidence="12">ChiBcec2-4451</strain>
    </source>
</reference>
<dbReference type="SUPFAM" id="SSF47446">
    <property type="entry name" value="Signal peptide-binding domain"/>
    <property type="match status" value="1"/>
</dbReference>
<dbReference type="InterPro" id="IPR000897">
    <property type="entry name" value="SRP54_GTPase_dom"/>
</dbReference>
<feature type="domain" description="SRP54-type proteins GTP-binding" evidence="11">
    <location>
        <begin position="270"/>
        <end position="283"/>
    </location>
</feature>
<evidence type="ECO:0000256" key="9">
    <source>
        <dbReference type="HAMAP-Rule" id="MF_00306"/>
    </source>
</evidence>
<evidence type="ECO:0000256" key="4">
    <source>
        <dbReference type="ARBA" id="ARBA00022884"/>
    </source>
</evidence>
<evidence type="ECO:0000256" key="6">
    <source>
        <dbReference type="ARBA" id="ARBA00023135"/>
    </source>
</evidence>
<feature type="coiled-coil region" evidence="10">
    <location>
        <begin position="298"/>
        <end position="325"/>
    </location>
</feature>
<dbReference type="InterPro" id="IPR004125">
    <property type="entry name" value="Signal_recog_particle_SRP54_M"/>
</dbReference>
<dbReference type="SMART" id="SM00382">
    <property type="entry name" value="AAA"/>
    <property type="match status" value="1"/>
</dbReference>
<dbReference type="Proteomes" id="UP000886723">
    <property type="component" value="Unassembled WGS sequence"/>
</dbReference>
<evidence type="ECO:0000313" key="12">
    <source>
        <dbReference type="EMBL" id="HIV11864.1"/>
    </source>
</evidence>
<comment type="catalytic activity">
    <reaction evidence="8 9">
        <text>GTP + H2O = GDP + phosphate + H(+)</text>
        <dbReference type="Rhea" id="RHEA:19669"/>
        <dbReference type="ChEBI" id="CHEBI:15377"/>
        <dbReference type="ChEBI" id="CHEBI:15378"/>
        <dbReference type="ChEBI" id="CHEBI:37565"/>
        <dbReference type="ChEBI" id="CHEBI:43474"/>
        <dbReference type="ChEBI" id="CHEBI:58189"/>
        <dbReference type="EC" id="3.6.5.4"/>
    </reaction>
</comment>
<dbReference type="InterPro" id="IPR004780">
    <property type="entry name" value="SRP"/>
</dbReference>
<dbReference type="Gene3D" id="1.20.120.140">
    <property type="entry name" value="Signal recognition particle SRP54, nucleotide-binding domain"/>
    <property type="match status" value="1"/>
</dbReference>
<evidence type="ECO:0000259" key="11">
    <source>
        <dbReference type="PROSITE" id="PS00300"/>
    </source>
</evidence>
<comment type="domain">
    <text evidence="9">Composed of three domains: the N-terminal N domain, which is responsible for interactions with the ribosome, the central G domain, which binds GTP, and the C-terminal M domain, which binds the RNA and the signal sequence of the RNC.</text>
</comment>
<keyword evidence="5 9" id="KW-0342">GTP-binding</keyword>
<dbReference type="PANTHER" id="PTHR11564">
    <property type="entry name" value="SIGNAL RECOGNITION PARTICLE 54K PROTEIN SRP54"/>
    <property type="match status" value="1"/>
</dbReference>
<dbReference type="InterPro" id="IPR013822">
    <property type="entry name" value="Signal_recog_particl_SRP54_hlx"/>
</dbReference>
<feature type="binding site" evidence="9">
    <location>
        <begin position="249"/>
        <end position="252"/>
    </location>
    <ligand>
        <name>GTP</name>
        <dbReference type="ChEBI" id="CHEBI:37565"/>
    </ligand>
</feature>
<proteinExistence type="inferred from homology"/>
<keyword evidence="7 9" id="KW-0687">Ribonucleoprotein</keyword>
<dbReference type="GO" id="GO:0008312">
    <property type="term" value="F:7S RNA binding"/>
    <property type="evidence" value="ECO:0007669"/>
    <property type="project" value="InterPro"/>
</dbReference>
<dbReference type="SMART" id="SM00962">
    <property type="entry name" value="SRP54"/>
    <property type="match status" value="1"/>
</dbReference>
<feature type="binding site" evidence="9">
    <location>
        <begin position="109"/>
        <end position="116"/>
    </location>
    <ligand>
        <name>GTP</name>
        <dbReference type="ChEBI" id="CHEBI:37565"/>
    </ligand>
</feature>
<dbReference type="InterPro" id="IPR042101">
    <property type="entry name" value="SRP54_N_sf"/>
</dbReference>
<dbReference type="InterPro" id="IPR003593">
    <property type="entry name" value="AAA+_ATPase"/>
</dbReference>
<dbReference type="PROSITE" id="PS00300">
    <property type="entry name" value="SRP54"/>
    <property type="match status" value="1"/>
</dbReference>
<feature type="binding site" evidence="9">
    <location>
        <begin position="191"/>
        <end position="195"/>
    </location>
    <ligand>
        <name>GTP</name>
        <dbReference type="ChEBI" id="CHEBI:37565"/>
    </ligand>
</feature>
<evidence type="ECO:0000256" key="10">
    <source>
        <dbReference type="SAM" id="Coils"/>
    </source>
</evidence>
<dbReference type="SUPFAM" id="SSF52540">
    <property type="entry name" value="P-loop containing nucleoside triphosphate hydrolases"/>
    <property type="match status" value="1"/>
</dbReference>
<keyword evidence="9" id="KW-0963">Cytoplasm</keyword>